<feature type="region of interest" description="Disordered" evidence="1">
    <location>
        <begin position="626"/>
        <end position="645"/>
    </location>
</feature>
<accession>A0A9P6IZ51</accession>
<dbReference type="EMBL" id="JAAAHW010006875">
    <property type="protein sequence ID" value="KAF9953842.1"/>
    <property type="molecule type" value="Genomic_DNA"/>
</dbReference>
<feature type="region of interest" description="Disordered" evidence="1">
    <location>
        <begin position="1"/>
        <end position="76"/>
    </location>
</feature>
<dbReference type="InterPro" id="IPR039715">
    <property type="entry name" value="ZCCHC10"/>
</dbReference>
<feature type="compositionally biased region" description="Basic and acidic residues" evidence="1">
    <location>
        <begin position="923"/>
        <end position="935"/>
    </location>
</feature>
<feature type="compositionally biased region" description="Low complexity" evidence="1">
    <location>
        <begin position="1026"/>
        <end position="1040"/>
    </location>
</feature>
<comment type="caution">
    <text evidence="2">The sequence shown here is derived from an EMBL/GenBank/DDBJ whole genome shotgun (WGS) entry which is preliminary data.</text>
</comment>
<protein>
    <submittedName>
        <fullName evidence="2">Uncharacterized protein</fullName>
    </submittedName>
</protein>
<dbReference type="Proteomes" id="UP000749646">
    <property type="component" value="Unassembled WGS sequence"/>
</dbReference>
<name>A0A9P6IZ51_9FUNG</name>
<evidence type="ECO:0000313" key="3">
    <source>
        <dbReference type="Proteomes" id="UP000749646"/>
    </source>
</evidence>
<gene>
    <name evidence="2" type="ORF">BGZ65_004425</name>
</gene>
<feature type="region of interest" description="Disordered" evidence="1">
    <location>
        <begin position="335"/>
        <end position="357"/>
    </location>
</feature>
<keyword evidence="3" id="KW-1185">Reference proteome</keyword>
<feature type="region of interest" description="Disordered" evidence="1">
    <location>
        <begin position="573"/>
        <end position="610"/>
    </location>
</feature>
<dbReference type="OrthoDB" id="1684416at2759"/>
<dbReference type="PANTHER" id="PTHR13491:SF0">
    <property type="entry name" value="ZINC FINGER CCHC DOMAIN-CONTAINING PROTEIN 10"/>
    <property type="match status" value="1"/>
</dbReference>
<dbReference type="AlphaFoldDB" id="A0A9P6IZ51"/>
<feature type="region of interest" description="Disordered" evidence="1">
    <location>
        <begin position="529"/>
        <end position="558"/>
    </location>
</feature>
<feature type="region of interest" description="Disordered" evidence="1">
    <location>
        <begin position="678"/>
        <end position="698"/>
    </location>
</feature>
<evidence type="ECO:0000256" key="1">
    <source>
        <dbReference type="SAM" id="MobiDB-lite"/>
    </source>
</evidence>
<reference evidence="2" key="1">
    <citation type="journal article" date="2020" name="Fungal Divers.">
        <title>Resolving the Mortierellaceae phylogeny through synthesis of multi-gene phylogenetics and phylogenomics.</title>
        <authorList>
            <person name="Vandepol N."/>
            <person name="Liber J."/>
            <person name="Desiro A."/>
            <person name="Na H."/>
            <person name="Kennedy M."/>
            <person name="Barry K."/>
            <person name="Grigoriev I.V."/>
            <person name="Miller A.N."/>
            <person name="O'Donnell K."/>
            <person name="Stajich J.E."/>
            <person name="Bonito G."/>
        </authorList>
    </citation>
    <scope>NUCLEOTIDE SEQUENCE</scope>
    <source>
        <strain evidence="2">MES-2147</strain>
    </source>
</reference>
<feature type="compositionally biased region" description="Low complexity" evidence="1">
    <location>
        <begin position="1"/>
        <end position="47"/>
    </location>
</feature>
<dbReference type="PANTHER" id="PTHR13491">
    <property type="entry name" value="ZCCHC10 PROTEIN"/>
    <property type="match status" value="1"/>
</dbReference>
<feature type="region of interest" description="Disordered" evidence="1">
    <location>
        <begin position="395"/>
        <end position="420"/>
    </location>
</feature>
<organism evidence="2 3">
    <name type="scientific">Modicella reniformis</name>
    <dbReference type="NCBI Taxonomy" id="1440133"/>
    <lineage>
        <taxon>Eukaryota</taxon>
        <taxon>Fungi</taxon>
        <taxon>Fungi incertae sedis</taxon>
        <taxon>Mucoromycota</taxon>
        <taxon>Mortierellomycotina</taxon>
        <taxon>Mortierellomycetes</taxon>
        <taxon>Mortierellales</taxon>
        <taxon>Mortierellaceae</taxon>
        <taxon>Modicella</taxon>
    </lineage>
</organism>
<evidence type="ECO:0000313" key="2">
    <source>
        <dbReference type="EMBL" id="KAF9953842.1"/>
    </source>
</evidence>
<proteinExistence type="predicted"/>
<feature type="region of interest" description="Disordered" evidence="1">
    <location>
        <begin position="887"/>
        <end position="1065"/>
    </location>
</feature>
<sequence length="1065" mass="116967">MNTGTSRTVVTTTTTTSSSSSSSSSSSISSTSTTSTTSPSAVFPVTTEPKDSVSTKLTLPPPSTDLAPSTTPKQPPKVDYYKFLRDGNAINDFGTNNESDTNGVSRVQQPHLGKALGASVMDFARRSIMEHATTSPQTVIKKINKVVAESKGQPSLTELLTATDTRNSQANPPPANAAPKTSFTFESCQQTTTTHPPLSDDAQYGALGLLGSSNSNEGAARTLVAPSRVDGIRTDEGNNNMIRNEATTDRRDSSNMLREVLDTEASLQRGPHLATVSRASIASRTIPHKVPTINEREALRKSKGPGFRARPVDPRVFTSAGDLGVPRIRKQPLTRPVSPVFSKPRVKPTVATSPPIRARSASTAKLENLLRIGVIRRPVTYPATRVKRVETLPSKGSTADMKTTTRNQPNTISTRSDLPAQAESSSRVAFSGNVPAIYPTTLASRESRFGIVAVLPVKRNAIRGPPLREECSAKPAPAPAPAAVSEQLPDDCFASSTVTKRPLTQPVPFKFATDELLRKRRAMFRPSGAVSVPTKEPNTDGRVDRQTGAIKRPQPPLKRFTVPVPFQLATQRRAEMHAHHHHHHHEGDAIGSHVHSTSTGTRLTGGGRLAGLPPLRSSFAPASTSAAVTQKHKDKTFKPTVPIPPKFGQRVQVRALQPSRFLLKKSTKALTQPTEFRFHSDQRSKERELLQQSMKRQEQELMEIRETSLRLSKNQEQRTKAPIKQYQPVMIRKANKPLTQPVSPMIGEKRKRREMELRVLGQQQQQEQDQDQWLEYESVKGGAFQQHPRDYQGSHHRQIGVLDSTETLRSGLRRKLSQEVRGAQVSQEQQHWEFQFQLQQHQQQEQQQQQLTSLERRQLELANSSRATIRQPPIRLLFPVNSKQEALVQTSDKTDRQTDDIIIEQPNFTPPLPEVRDSFGGNNDHHLSRELRRISLEASRGSGNDSGSGSGYDRGRDTPDSRQVQAAVEHVSSSNSSSGGGGSSDRRRSGSFIPLDRGEPSRRSPAPKMSSSRILVPKFYGTTLQASASTSRSSSSSSKAQLPVSEKTRSKGPVMIEHTLTLSDL</sequence>